<comment type="subcellular location">
    <subcellularLocation>
        <location evidence="3">Membrane</location>
        <topology evidence="3">Single-pass type I membrane protein</topology>
    </subcellularLocation>
</comment>
<comment type="caution">
    <text evidence="13">The sequence shown here is derived from an EMBL/GenBank/DDBJ whole genome shotgun (WGS) entry which is preliminary data.</text>
</comment>
<dbReference type="EMBL" id="JACIER010000009">
    <property type="protein sequence ID" value="MBB4044588.1"/>
    <property type="molecule type" value="Genomic_DNA"/>
</dbReference>
<name>A0A840D2E7_9BACE</name>
<evidence type="ECO:0000256" key="4">
    <source>
        <dbReference type="ARBA" id="ARBA00022670"/>
    </source>
</evidence>
<keyword evidence="4" id="KW-0645">Protease</keyword>
<keyword evidence="5" id="KW-0812">Transmembrane</keyword>
<evidence type="ECO:0000256" key="2">
    <source>
        <dbReference type="ARBA" id="ARBA00001941"/>
    </source>
</evidence>
<dbReference type="GO" id="GO:0004222">
    <property type="term" value="F:metalloendopeptidase activity"/>
    <property type="evidence" value="ECO:0007669"/>
    <property type="project" value="TreeGrafter"/>
</dbReference>
<dbReference type="GO" id="GO:0006508">
    <property type="term" value="P:proteolysis"/>
    <property type="evidence" value="ECO:0007669"/>
    <property type="project" value="UniProtKB-KW"/>
</dbReference>
<evidence type="ECO:0000256" key="11">
    <source>
        <dbReference type="ARBA" id="ARBA00023136"/>
    </source>
</evidence>
<dbReference type="Pfam" id="PF01963">
    <property type="entry name" value="TraB_PrgY_gumN"/>
    <property type="match status" value="1"/>
</dbReference>
<accession>A0A840D2E7</accession>
<evidence type="ECO:0008006" key="15">
    <source>
        <dbReference type="Google" id="ProtNLM"/>
    </source>
</evidence>
<gene>
    <name evidence="13" type="ORF">GGR06_002383</name>
</gene>
<evidence type="ECO:0000256" key="5">
    <source>
        <dbReference type="ARBA" id="ARBA00022692"/>
    </source>
</evidence>
<organism evidence="13 14">
    <name type="scientific">Bacteroides reticulotermitis</name>
    <dbReference type="NCBI Taxonomy" id="1133319"/>
    <lineage>
        <taxon>Bacteria</taxon>
        <taxon>Pseudomonadati</taxon>
        <taxon>Bacteroidota</taxon>
        <taxon>Bacteroidia</taxon>
        <taxon>Bacteroidales</taxon>
        <taxon>Bacteroidaceae</taxon>
        <taxon>Bacteroides</taxon>
    </lineage>
</organism>
<evidence type="ECO:0000256" key="7">
    <source>
        <dbReference type="ARBA" id="ARBA00022729"/>
    </source>
</evidence>
<dbReference type="RefSeq" id="WP_044160158.1">
    <property type="nucleotide sequence ID" value="NZ_JACIER010000009.1"/>
</dbReference>
<dbReference type="InterPro" id="IPR040230">
    <property type="entry name" value="TIKI1/2-like"/>
</dbReference>
<keyword evidence="8" id="KW-0378">Hydrolase</keyword>
<dbReference type="GO" id="GO:0016020">
    <property type="term" value="C:membrane"/>
    <property type="evidence" value="ECO:0007669"/>
    <property type="project" value="UniProtKB-SubCell"/>
</dbReference>
<dbReference type="PANTHER" id="PTHR31120">
    <property type="entry name" value="METALLOPROTEASE TIKI"/>
    <property type="match status" value="1"/>
</dbReference>
<evidence type="ECO:0000256" key="3">
    <source>
        <dbReference type="ARBA" id="ARBA00004479"/>
    </source>
</evidence>
<reference evidence="13" key="1">
    <citation type="submission" date="2020-08" db="EMBL/GenBank/DDBJ databases">
        <title>Genomic Encyclopedia of Type Strains, Phase IV (KMG-IV): sequencing the most valuable type-strain genomes for metagenomic binning, comparative biology and taxonomic classification.</title>
        <authorList>
            <person name="Goeker M."/>
        </authorList>
    </citation>
    <scope>NUCLEOTIDE SEQUENCE [LARGE SCALE GENOMIC DNA]</scope>
    <source>
        <strain evidence="13">DSM 105720</strain>
    </source>
</reference>
<dbReference type="PANTHER" id="PTHR31120:SF6">
    <property type="entry name" value="METALLOPROTEASE TIKI HOMOLOG"/>
    <property type="match status" value="1"/>
</dbReference>
<evidence type="ECO:0000256" key="10">
    <source>
        <dbReference type="ARBA" id="ARBA00023049"/>
    </source>
</evidence>
<evidence type="ECO:0000313" key="14">
    <source>
        <dbReference type="Proteomes" id="UP000560658"/>
    </source>
</evidence>
<dbReference type="CDD" id="cd14789">
    <property type="entry name" value="Tiki"/>
    <property type="match status" value="1"/>
</dbReference>
<keyword evidence="12" id="KW-0325">Glycoprotein</keyword>
<evidence type="ECO:0000256" key="1">
    <source>
        <dbReference type="ARBA" id="ARBA00001936"/>
    </source>
</evidence>
<dbReference type="InterPro" id="IPR002816">
    <property type="entry name" value="TraB/PrgY/GumN_fam"/>
</dbReference>
<proteinExistence type="predicted"/>
<evidence type="ECO:0000313" key="13">
    <source>
        <dbReference type="EMBL" id="MBB4044588.1"/>
    </source>
</evidence>
<comment type="cofactor">
    <cofactor evidence="1">
        <name>Mn(2+)</name>
        <dbReference type="ChEBI" id="CHEBI:29035"/>
    </cofactor>
</comment>
<dbReference type="GO" id="GO:0030178">
    <property type="term" value="P:negative regulation of Wnt signaling pathway"/>
    <property type="evidence" value="ECO:0007669"/>
    <property type="project" value="InterPro"/>
</dbReference>
<dbReference type="GO" id="GO:0046872">
    <property type="term" value="F:metal ion binding"/>
    <property type="evidence" value="ECO:0007669"/>
    <property type="project" value="UniProtKB-KW"/>
</dbReference>
<keyword evidence="7" id="KW-0732">Signal</keyword>
<keyword evidence="14" id="KW-1185">Reference proteome</keyword>
<comment type="cofactor">
    <cofactor evidence="2">
        <name>Co(2+)</name>
        <dbReference type="ChEBI" id="CHEBI:48828"/>
    </cofactor>
</comment>
<evidence type="ECO:0000256" key="8">
    <source>
        <dbReference type="ARBA" id="ARBA00022801"/>
    </source>
</evidence>
<keyword evidence="11" id="KW-0472">Membrane</keyword>
<evidence type="ECO:0000256" key="6">
    <source>
        <dbReference type="ARBA" id="ARBA00022723"/>
    </source>
</evidence>
<keyword evidence="6" id="KW-0479">Metal-binding</keyword>
<dbReference type="AlphaFoldDB" id="A0A840D2E7"/>
<evidence type="ECO:0000256" key="9">
    <source>
        <dbReference type="ARBA" id="ARBA00022989"/>
    </source>
</evidence>
<sequence length="294" mass="32888">MKTFVGTILFVCIALSAHAQILWKVSGNGLQSPSYIIGTHHLAPLSIKDSIAGLPEALKATRQVYGELKISDIQSATTMQKMQQQMMIQSDTTLQSLLGAEEYELVNKFSKENLRLDLAVVPKLKPAALQNNIVVMAYVKHIGGFNPQEQLDTYFQTEALREGKKVEGLETPEFQFNLLYNSTSLTRQAQLLMCTLKNIDAEVEQLRVATEAYMKQDLDKILLISRERNNDSCDPLPEEEAAMNDKRNQAWVKKLDVIMKEAPTFVAVGALHLPGDKGLLNLLKLRGYTVEPIK</sequence>
<keyword evidence="9" id="KW-1133">Transmembrane helix</keyword>
<dbReference type="Proteomes" id="UP000560658">
    <property type="component" value="Unassembled WGS sequence"/>
</dbReference>
<protein>
    <recommendedName>
        <fullName evidence="15">TraB/GumN family protein</fullName>
    </recommendedName>
</protein>
<evidence type="ECO:0000256" key="12">
    <source>
        <dbReference type="ARBA" id="ARBA00023180"/>
    </source>
</evidence>
<keyword evidence="10" id="KW-0482">Metalloprotease</keyword>